<dbReference type="FunFam" id="3.40.33.10:FF:000006">
    <property type="entry name" value="Putative pathogenesis-related protein 1"/>
    <property type="match status" value="1"/>
</dbReference>
<protein>
    <recommendedName>
        <fullName evidence="8">SCP domain-containing protein</fullName>
    </recommendedName>
</protein>
<comment type="function">
    <text evidence="1">Probably involved in the defense reaction of plants against pathogens.</text>
</comment>
<keyword evidence="10" id="KW-1185">Reference proteome</keyword>
<evidence type="ECO:0000313" key="9">
    <source>
        <dbReference type="EMBL" id="KAG5593917.1"/>
    </source>
</evidence>
<keyword evidence="6" id="KW-0568">Pathogenesis-related protein</keyword>
<organism evidence="9 10">
    <name type="scientific">Solanum commersonii</name>
    <name type="common">Commerson's wild potato</name>
    <name type="synonym">Commerson's nightshade</name>
    <dbReference type="NCBI Taxonomy" id="4109"/>
    <lineage>
        <taxon>Eukaryota</taxon>
        <taxon>Viridiplantae</taxon>
        <taxon>Streptophyta</taxon>
        <taxon>Embryophyta</taxon>
        <taxon>Tracheophyta</taxon>
        <taxon>Spermatophyta</taxon>
        <taxon>Magnoliopsida</taxon>
        <taxon>eudicotyledons</taxon>
        <taxon>Gunneridae</taxon>
        <taxon>Pentapetalae</taxon>
        <taxon>asterids</taxon>
        <taxon>lamiids</taxon>
        <taxon>Solanales</taxon>
        <taxon>Solanaceae</taxon>
        <taxon>Solanoideae</taxon>
        <taxon>Solaneae</taxon>
        <taxon>Solanum</taxon>
    </lineage>
</organism>
<dbReference type="AlphaFoldDB" id="A0A9J5Y142"/>
<dbReference type="PANTHER" id="PTHR10334">
    <property type="entry name" value="CYSTEINE-RICH SECRETORY PROTEIN-RELATED"/>
    <property type="match status" value="1"/>
</dbReference>
<evidence type="ECO:0000256" key="6">
    <source>
        <dbReference type="ARBA" id="ARBA00023265"/>
    </source>
</evidence>
<accession>A0A9J5Y142</accession>
<keyword evidence="5" id="KW-1015">Disulfide bond</keyword>
<sequence length="301" mass="34896">MNSYYFFAPLLLLSIISTTINGLTQQQSSYVMQTYTNYYNNNNNLIQQFLAPQNAARSMLRLRPLVWDKKLENYAKWYANQRRYDCELQHSNGPYGENIFWGGGDGWSPIQAVAAWVGERRSYNYGYNSCSGEQECGHYTQIVWRETRRIGCAKVTCYNGLGVFMTCNYDPPVRATKMELPLTWDSNLENYAKWWASSRREDCRLMHSFEEGYFKLGENIYWGSGNTWTPTDAVNAWADEKKYYDYASNSCVEGQLCGHYTQIVWKSTRKVGCARVICDSGDVFMTCNYFPPGNYIGEKPY</sequence>
<dbReference type="PRINTS" id="PR00838">
    <property type="entry name" value="V5ALLERGEN"/>
</dbReference>
<dbReference type="Proteomes" id="UP000824120">
    <property type="component" value="Chromosome 7"/>
</dbReference>
<dbReference type="InterPro" id="IPR002413">
    <property type="entry name" value="V5_allergen-like"/>
</dbReference>
<evidence type="ECO:0000256" key="4">
    <source>
        <dbReference type="ARBA" id="ARBA00022821"/>
    </source>
</evidence>
<dbReference type="PRINTS" id="PR00837">
    <property type="entry name" value="V5TPXLIKE"/>
</dbReference>
<evidence type="ECO:0000313" key="10">
    <source>
        <dbReference type="Proteomes" id="UP000824120"/>
    </source>
</evidence>
<feature type="signal peptide" evidence="7">
    <location>
        <begin position="1"/>
        <end position="22"/>
    </location>
</feature>
<proteinExistence type="inferred from homology"/>
<dbReference type="PROSITE" id="PS01010">
    <property type="entry name" value="CRISP_2"/>
    <property type="match status" value="1"/>
</dbReference>
<comment type="caution">
    <text evidence="9">The sequence shown here is derived from an EMBL/GenBank/DDBJ whole genome shotgun (WGS) entry which is preliminary data.</text>
</comment>
<evidence type="ECO:0000256" key="1">
    <source>
        <dbReference type="ARBA" id="ARBA00003143"/>
    </source>
</evidence>
<feature type="chain" id="PRO_5039936796" description="SCP domain-containing protein" evidence="7">
    <location>
        <begin position="23"/>
        <end position="301"/>
    </location>
</feature>
<dbReference type="Gene3D" id="3.40.33.10">
    <property type="entry name" value="CAP"/>
    <property type="match status" value="2"/>
</dbReference>
<dbReference type="InterPro" id="IPR001283">
    <property type="entry name" value="CRISP-related"/>
</dbReference>
<evidence type="ECO:0000259" key="8">
    <source>
        <dbReference type="SMART" id="SM00198"/>
    </source>
</evidence>
<dbReference type="GO" id="GO:0098542">
    <property type="term" value="P:defense response to other organism"/>
    <property type="evidence" value="ECO:0007669"/>
    <property type="project" value="UniProtKB-ARBA"/>
</dbReference>
<feature type="domain" description="SCP" evidence="8">
    <location>
        <begin position="179"/>
        <end position="297"/>
    </location>
</feature>
<dbReference type="EMBL" id="JACXVP010000007">
    <property type="protein sequence ID" value="KAG5593917.1"/>
    <property type="molecule type" value="Genomic_DNA"/>
</dbReference>
<gene>
    <name evidence="9" type="ORF">H5410_035149</name>
</gene>
<feature type="domain" description="SCP" evidence="8">
    <location>
        <begin position="44"/>
        <end position="177"/>
    </location>
</feature>
<dbReference type="OrthoDB" id="337038at2759"/>
<dbReference type="SMART" id="SM00198">
    <property type="entry name" value="SCP"/>
    <property type="match status" value="2"/>
</dbReference>
<keyword evidence="4" id="KW-0611">Plant defense</keyword>
<dbReference type="InterPro" id="IPR035940">
    <property type="entry name" value="CAP_sf"/>
</dbReference>
<comment type="similarity">
    <text evidence="2">Belongs to the CRISP family.</text>
</comment>
<reference evidence="9 10" key="1">
    <citation type="submission" date="2020-09" db="EMBL/GenBank/DDBJ databases">
        <title>De no assembly of potato wild relative species, Solanum commersonii.</title>
        <authorList>
            <person name="Cho K."/>
        </authorList>
    </citation>
    <scope>NUCLEOTIDE SEQUENCE [LARGE SCALE GENOMIC DNA]</scope>
    <source>
        <strain evidence="9">LZ3.2</strain>
        <tissue evidence="9">Leaf</tissue>
    </source>
</reference>
<dbReference type="CDD" id="cd05381">
    <property type="entry name" value="CAP_PR-1"/>
    <property type="match status" value="2"/>
</dbReference>
<dbReference type="FunFam" id="3.40.33.10:FF:000004">
    <property type="entry name" value="CAP, cysteine-rich secretory protein, antigen 5"/>
    <property type="match status" value="1"/>
</dbReference>
<dbReference type="InterPro" id="IPR014044">
    <property type="entry name" value="CAP_dom"/>
</dbReference>
<evidence type="ECO:0000256" key="5">
    <source>
        <dbReference type="ARBA" id="ARBA00023157"/>
    </source>
</evidence>
<keyword evidence="3 7" id="KW-0732">Signal</keyword>
<evidence type="ECO:0000256" key="3">
    <source>
        <dbReference type="ARBA" id="ARBA00022729"/>
    </source>
</evidence>
<name>A0A9J5Y142_SOLCO</name>
<dbReference type="GO" id="GO:0005576">
    <property type="term" value="C:extracellular region"/>
    <property type="evidence" value="ECO:0007669"/>
    <property type="project" value="InterPro"/>
</dbReference>
<dbReference type="PROSITE" id="PS01009">
    <property type="entry name" value="CRISP_1"/>
    <property type="match status" value="2"/>
</dbReference>
<dbReference type="Pfam" id="PF00188">
    <property type="entry name" value="CAP"/>
    <property type="match status" value="2"/>
</dbReference>
<dbReference type="InterPro" id="IPR018244">
    <property type="entry name" value="Allrgn_V5/Tpx1_CS"/>
</dbReference>
<evidence type="ECO:0000256" key="7">
    <source>
        <dbReference type="SAM" id="SignalP"/>
    </source>
</evidence>
<evidence type="ECO:0000256" key="2">
    <source>
        <dbReference type="ARBA" id="ARBA00009923"/>
    </source>
</evidence>
<dbReference type="SUPFAM" id="SSF55797">
    <property type="entry name" value="PR-1-like"/>
    <property type="match status" value="2"/>
</dbReference>